<organism evidence="1 2">
    <name type="scientific">Arachis hypogaea</name>
    <name type="common">Peanut</name>
    <dbReference type="NCBI Taxonomy" id="3818"/>
    <lineage>
        <taxon>Eukaryota</taxon>
        <taxon>Viridiplantae</taxon>
        <taxon>Streptophyta</taxon>
        <taxon>Embryophyta</taxon>
        <taxon>Tracheophyta</taxon>
        <taxon>Spermatophyta</taxon>
        <taxon>Magnoliopsida</taxon>
        <taxon>eudicotyledons</taxon>
        <taxon>Gunneridae</taxon>
        <taxon>Pentapetalae</taxon>
        <taxon>rosids</taxon>
        <taxon>fabids</taxon>
        <taxon>Fabales</taxon>
        <taxon>Fabaceae</taxon>
        <taxon>Papilionoideae</taxon>
        <taxon>50 kb inversion clade</taxon>
        <taxon>dalbergioids sensu lato</taxon>
        <taxon>Dalbergieae</taxon>
        <taxon>Pterocarpus clade</taxon>
        <taxon>Arachis</taxon>
    </lineage>
</organism>
<evidence type="ECO:0000313" key="2">
    <source>
        <dbReference type="Proteomes" id="UP000464620"/>
    </source>
</evidence>
<accession>A0A6B9VAR8</accession>
<sequence length="100" mass="11256">MQAARGERVKILKKPSGTGEGAYIRVQTSSHHVELKLSSYRPNDLPMRNHQVFALSYNKTNANTATLEISIWDSRLENFFGGICFDLFDVPVCEVVVVIE</sequence>
<dbReference type="Proteomes" id="UP000464620">
    <property type="component" value="Chromosome B09"/>
</dbReference>
<name>A0A6B9VAR8_ARAHY</name>
<protein>
    <submittedName>
        <fullName evidence="1">Protein QUIRKY</fullName>
    </submittedName>
</protein>
<gene>
    <name evidence="1" type="ORF">DS421_19g665840</name>
</gene>
<proteinExistence type="predicted"/>
<evidence type="ECO:0000313" key="1">
    <source>
        <dbReference type="EMBL" id="QHN78946.1"/>
    </source>
</evidence>
<reference evidence="1 2" key="1">
    <citation type="submission" date="2020-01" db="EMBL/GenBank/DDBJ databases">
        <title>Genome sequence of Arachis hypogaea, cultivar Shitouqi.</title>
        <authorList>
            <person name="Zhuang W."/>
            <person name="Chen H."/>
            <person name="Varshney R."/>
            <person name="Wang D."/>
            <person name="Ming R."/>
        </authorList>
    </citation>
    <scope>NUCLEOTIDE SEQUENCE [LARGE SCALE GENOMIC DNA]</scope>
    <source>
        <tissue evidence="1">Young leaf</tissue>
    </source>
</reference>
<dbReference type="EMBL" id="CP031001">
    <property type="protein sequence ID" value="QHN78946.1"/>
    <property type="molecule type" value="Genomic_DNA"/>
</dbReference>
<dbReference type="AlphaFoldDB" id="A0A6B9VAR8"/>